<comment type="caution">
    <text evidence="1">The sequence shown here is derived from an EMBL/GenBank/DDBJ whole genome shotgun (WGS) entry which is preliminary data.</text>
</comment>
<dbReference type="GO" id="GO:0008233">
    <property type="term" value="F:peptidase activity"/>
    <property type="evidence" value="ECO:0007669"/>
    <property type="project" value="UniProtKB-KW"/>
</dbReference>
<evidence type="ECO:0000313" key="2">
    <source>
        <dbReference type="Proteomes" id="UP001596091"/>
    </source>
</evidence>
<name>A0ABW1EMX1_9BACT</name>
<protein>
    <submittedName>
        <fullName evidence="1">Clp protease N-terminal domain-containing protein</fullName>
    </submittedName>
</protein>
<organism evidence="1 2">
    <name type="scientific">Acidicapsa dinghuensis</name>
    <dbReference type="NCBI Taxonomy" id="2218256"/>
    <lineage>
        <taxon>Bacteria</taxon>
        <taxon>Pseudomonadati</taxon>
        <taxon>Acidobacteriota</taxon>
        <taxon>Terriglobia</taxon>
        <taxon>Terriglobales</taxon>
        <taxon>Acidobacteriaceae</taxon>
        <taxon>Acidicapsa</taxon>
    </lineage>
</organism>
<accession>A0ABW1EMX1</accession>
<dbReference type="RefSeq" id="WP_263341665.1">
    <property type="nucleotide sequence ID" value="NZ_JAGSYH010000008.1"/>
</dbReference>
<sequence length="184" mass="21027">MTFAKQEALRRGQSQVTPADLLAGLMEEEEHRAARIARLKQNASYLRWLIELPQLPMRTHEASTDVNSAVFDAESRQALAYMVLEADRDREYWIDTDHLLRGLLCFPNRADFAVLKTEVDLQSLRHDSRIDRDRFPAGHAPKGKITEYLVRKYVEWLAPPAIGLACYLYILIEGLGSALLPQVH</sequence>
<proteinExistence type="predicted"/>
<gene>
    <name evidence="1" type="ORF">ACFPT7_25040</name>
</gene>
<keyword evidence="1" id="KW-0645">Protease</keyword>
<reference evidence="2" key="1">
    <citation type="journal article" date="2019" name="Int. J. Syst. Evol. Microbiol.">
        <title>The Global Catalogue of Microorganisms (GCM) 10K type strain sequencing project: providing services to taxonomists for standard genome sequencing and annotation.</title>
        <authorList>
            <consortium name="The Broad Institute Genomics Platform"/>
            <consortium name="The Broad Institute Genome Sequencing Center for Infectious Disease"/>
            <person name="Wu L."/>
            <person name="Ma J."/>
        </authorList>
    </citation>
    <scope>NUCLEOTIDE SEQUENCE [LARGE SCALE GENOMIC DNA]</scope>
    <source>
        <strain evidence="2">JCM 4087</strain>
    </source>
</reference>
<dbReference type="EMBL" id="JBHSPH010000020">
    <property type="protein sequence ID" value="MFC5865596.1"/>
    <property type="molecule type" value="Genomic_DNA"/>
</dbReference>
<keyword evidence="1" id="KW-0378">Hydrolase</keyword>
<dbReference type="Proteomes" id="UP001596091">
    <property type="component" value="Unassembled WGS sequence"/>
</dbReference>
<dbReference type="SUPFAM" id="SSF81923">
    <property type="entry name" value="Double Clp-N motif"/>
    <property type="match status" value="1"/>
</dbReference>
<dbReference type="GO" id="GO:0006508">
    <property type="term" value="P:proteolysis"/>
    <property type="evidence" value="ECO:0007669"/>
    <property type="project" value="UniProtKB-KW"/>
</dbReference>
<keyword evidence="2" id="KW-1185">Reference proteome</keyword>
<dbReference type="Gene3D" id="1.10.1780.10">
    <property type="entry name" value="Clp, N-terminal domain"/>
    <property type="match status" value="1"/>
</dbReference>
<dbReference type="InterPro" id="IPR036628">
    <property type="entry name" value="Clp_N_dom_sf"/>
</dbReference>
<evidence type="ECO:0000313" key="1">
    <source>
        <dbReference type="EMBL" id="MFC5865596.1"/>
    </source>
</evidence>